<feature type="transmembrane region" description="Helical" evidence="1">
    <location>
        <begin position="132"/>
        <end position="154"/>
    </location>
</feature>
<feature type="transmembrane region" description="Helical" evidence="1">
    <location>
        <begin position="72"/>
        <end position="92"/>
    </location>
</feature>
<dbReference type="GO" id="GO:0009103">
    <property type="term" value="P:lipopolysaccharide biosynthetic process"/>
    <property type="evidence" value="ECO:0007669"/>
    <property type="project" value="TreeGrafter"/>
</dbReference>
<feature type="transmembrane region" description="Helical" evidence="1">
    <location>
        <begin position="346"/>
        <end position="365"/>
    </location>
</feature>
<dbReference type="InterPro" id="IPR002656">
    <property type="entry name" value="Acyl_transf_3_dom"/>
</dbReference>
<feature type="transmembrane region" description="Helical" evidence="1">
    <location>
        <begin position="217"/>
        <end position="237"/>
    </location>
</feature>
<proteinExistence type="predicted"/>
<reference evidence="4 5" key="1">
    <citation type="submission" date="2020-04" db="EMBL/GenBank/DDBJ databases">
        <title>Donghicola sp., a member of the Rhodobacteraceae family isolated from mangrove forest in Thailand.</title>
        <authorList>
            <person name="Charoenyingcharoen P."/>
            <person name="Yukphan P."/>
        </authorList>
    </citation>
    <scope>NUCLEOTIDE SEQUENCE [LARGE SCALE GENOMIC DNA]</scope>
    <source>
        <strain evidence="4 5">B5-SW-15</strain>
    </source>
</reference>
<feature type="transmembrane region" description="Helical" evidence="1">
    <location>
        <begin position="268"/>
        <end position="287"/>
    </location>
</feature>
<dbReference type="InterPro" id="IPR043968">
    <property type="entry name" value="SGNH"/>
</dbReference>
<dbReference type="PANTHER" id="PTHR23028">
    <property type="entry name" value="ACETYLTRANSFERASE"/>
    <property type="match status" value="1"/>
</dbReference>
<feature type="transmembrane region" description="Helical" evidence="1">
    <location>
        <begin position="187"/>
        <end position="210"/>
    </location>
</feature>
<sequence>MKYRAEITGLRAFAVMPVILFHAGLHVMGGGFVGVDIFFVLSGYLITSIILRDIEDGQFSLKRFYQRRARRILPALYLMLAVTLPLAAVFMVPQQLEAYARSLAATVLFISNVHFWDSVGYFALDAEQMPLLHTWSLAVEEQFYFLFPLILLGLARFGRRAVLIGALVMFILSFLLNEWGWRNEPEVNFFFTFSRFWELLAGSLCAVVLMDRAPWRGNVLSAIGLAMLLIVIALPPVLPWPSMPVWAGVLGTVLIVLFAGQGTWVARFLSWGPFVWIGLVSYSAYLWHQPMFAFARLIPVLQPSPFVMGALAVGAVLMGWLSYRFIEEPIRRRRLPWFEAGMRPVLALAVVSFALCGAGFAVYGAKGLPDRLDARAQAWAADAEPSDNRRQCLFDKDKGLDGHPYKRCIQGPEGQAPRVMILGDSHANAISPAIQEALSQRGIASYAVAYSGCVALPEMFRVDKPDNHRCMEFNRNALEYAREAGIDTLVLSSRFTLYWNGHRFVNGEGGYEPGPPQFIDTADHLNDRGRLNDEARRDRVIAAYVDRLNALAQEFRIVLVGPIPEAGWNVPDTLVKMSLRELDDGQTNLTTSAAQYDARNGRIVELFRGLVSDRLTLVEPRDVYCDTAVQGRCLNDLDGESLYVDDDHLSFAGAQLLAGPVADAVQQALR</sequence>
<keyword evidence="1" id="KW-0472">Membrane</keyword>
<feature type="transmembrane region" description="Helical" evidence="1">
    <location>
        <begin position="161"/>
        <end position="181"/>
    </location>
</feature>
<feature type="domain" description="SGNH" evidence="3">
    <location>
        <begin position="392"/>
        <end position="660"/>
    </location>
</feature>
<evidence type="ECO:0000313" key="4">
    <source>
        <dbReference type="EMBL" id="NVO23596.1"/>
    </source>
</evidence>
<evidence type="ECO:0000313" key="5">
    <source>
        <dbReference type="Proteomes" id="UP000592216"/>
    </source>
</evidence>
<evidence type="ECO:0000259" key="3">
    <source>
        <dbReference type="Pfam" id="PF19040"/>
    </source>
</evidence>
<feature type="domain" description="Acyltransferase 3" evidence="2">
    <location>
        <begin position="5"/>
        <end position="322"/>
    </location>
</feature>
<dbReference type="InterPro" id="IPR050879">
    <property type="entry name" value="Acyltransferase_3"/>
</dbReference>
<comment type="caution">
    <text evidence="4">The sequence shown here is derived from an EMBL/GenBank/DDBJ whole genome shotgun (WGS) entry which is preliminary data.</text>
</comment>
<keyword evidence="4" id="KW-0012">Acyltransferase</keyword>
<dbReference type="EMBL" id="JABCJE010000003">
    <property type="protein sequence ID" value="NVO23596.1"/>
    <property type="molecule type" value="Genomic_DNA"/>
</dbReference>
<dbReference type="RefSeq" id="WP_177157532.1">
    <property type="nucleotide sequence ID" value="NZ_JABCJE010000003.1"/>
</dbReference>
<evidence type="ECO:0000256" key="1">
    <source>
        <dbReference type="SAM" id="Phobius"/>
    </source>
</evidence>
<dbReference type="AlphaFoldDB" id="A0A850Q3C0"/>
<name>A0A850Q3C0_9RHOB</name>
<keyword evidence="1" id="KW-0812">Transmembrane</keyword>
<feature type="transmembrane region" description="Helical" evidence="1">
    <location>
        <begin position="7"/>
        <end position="25"/>
    </location>
</feature>
<feature type="transmembrane region" description="Helical" evidence="1">
    <location>
        <begin position="243"/>
        <end position="261"/>
    </location>
</feature>
<dbReference type="Pfam" id="PF19040">
    <property type="entry name" value="SGNH"/>
    <property type="match status" value="1"/>
</dbReference>
<dbReference type="GO" id="GO:0016020">
    <property type="term" value="C:membrane"/>
    <property type="evidence" value="ECO:0007669"/>
    <property type="project" value="TreeGrafter"/>
</dbReference>
<keyword evidence="1" id="KW-1133">Transmembrane helix</keyword>
<feature type="transmembrane region" description="Helical" evidence="1">
    <location>
        <begin position="31"/>
        <end position="51"/>
    </location>
</feature>
<evidence type="ECO:0000259" key="2">
    <source>
        <dbReference type="Pfam" id="PF01757"/>
    </source>
</evidence>
<feature type="transmembrane region" description="Helical" evidence="1">
    <location>
        <begin position="307"/>
        <end position="326"/>
    </location>
</feature>
<accession>A0A850Q3C0</accession>
<organism evidence="4 5">
    <name type="scientific">Donghicola mangrovi</name>
    <dbReference type="NCBI Taxonomy" id="2729614"/>
    <lineage>
        <taxon>Bacteria</taxon>
        <taxon>Pseudomonadati</taxon>
        <taxon>Pseudomonadota</taxon>
        <taxon>Alphaproteobacteria</taxon>
        <taxon>Rhodobacterales</taxon>
        <taxon>Roseobacteraceae</taxon>
        <taxon>Donghicola</taxon>
    </lineage>
</organism>
<dbReference type="Pfam" id="PF01757">
    <property type="entry name" value="Acyl_transf_3"/>
    <property type="match status" value="1"/>
</dbReference>
<dbReference type="Proteomes" id="UP000592216">
    <property type="component" value="Unassembled WGS sequence"/>
</dbReference>
<keyword evidence="4" id="KW-0808">Transferase</keyword>
<protein>
    <submittedName>
        <fullName evidence="4">Acyltransferase</fullName>
    </submittedName>
</protein>
<dbReference type="PANTHER" id="PTHR23028:SF53">
    <property type="entry name" value="ACYL_TRANSF_3 DOMAIN-CONTAINING PROTEIN"/>
    <property type="match status" value="1"/>
</dbReference>
<dbReference type="GO" id="GO:0016747">
    <property type="term" value="F:acyltransferase activity, transferring groups other than amino-acyl groups"/>
    <property type="evidence" value="ECO:0007669"/>
    <property type="project" value="InterPro"/>
</dbReference>
<gene>
    <name evidence="4" type="ORF">HJ536_09535</name>
</gene>